<proteinExistence type="predicted"/>
<dbReference type="WBParaSite" id="NBR_0001809601-mRNA-1">
    <property type="protein sequence ID" value="NBR_0001809601-mRNA-1"/>
    <property type="gene ID" value="NBR_0001809601"/>
</dbReference>
<dbReference type="EMBL" id="UYSL01023172">
    <property type="protein sequence ID" value="VDL81818.1"/>
    <property type="molecule type" value="Genomic_DNA"/>
</dbReference>
<keyword evidence="2" id="KW-1185">Reference proteome</keyword>
<organism evidence="3">
    <name type="scientific">Nippostrongylus brasiliensis</name>
    <name type="common">Rat hookworm</name>
    <dbReference type="NCBI Taxonomy" id="27835"/>
    <lineage>
        <taxon>Eukaryota</taxon>
        <taxon>Metazoa</taxon>
        <taxon>Ecdysozoa</taxon>
        <taxon>Nematoda</taxon>
        <taxon>Chromadorea</taxon>
        <taxon>Rhabditida</taxon>
        <taxon>Rhabditina</taxon>
        <taxon>Rhabditomorpha</taxon>
        <taxon>Strongyloidea</taxon>
        <taxon>Heligmosomidae</taxon>
        <taxon>Nippostrongylus</taxon>
    </lineage>
</organism>
<evidence type="ECO:0000313" key="1">
    <source>
        <dbReference type="EMBL" id="VDL81818.1"/>
    </source>
</evidence>
<name>A0A0N4YLU2_NIPBR</name>
<dbReference type="STRING" id="27835.A0A0N4YLU2"/>
<evidence type="ECO:0000313" key="2">
    <source>
        <dbReference type="Proteomes" id="UP000271162"/>
    </source>
</evidence>
<accession>A0A0N4YLU2</accession>
<evidence type="ECO:0000313" key="3">
    <source>
        <dbReference type="WBParaSite" id="NBR_0001809601-mRNA-1"/>
    </source>
</evidence>
<dbReference type="AlphaFoldDB" id="A0A0N4YLU2"/>
<dbReference type="Proteomes" id="UP000271162">
    <property type="component" value="Unassembled WGS sequence"/>
</dbReference>
<gene>
    <name evidence="1" type="ORF">NBR_LOCUS18097</name>
</gene>
<reference evidence="3" key="1">
    <citation type="submission" date="2017-02" db="UniProtKB">
        <authorList>
            <consortium name="WormBaseParasite"/>
        </authorList>
    </citation>
    <scope>IDENTIFICATION</scope>
</reference>
<dbReference type="OMA" id="FRIEMFK"/>
<protein>
    <submittedName>
        <fullName evidence="1 3">Uncharacterized protein</fullName>
    </submittedName>
</protein>
<sequence length="138" mass="15886">MIVDIPGQELASSLNGITYRSIVVNPLRHFQKASYIPLLPQKPASCSPFALFLFSQPASLDVVPEYCDDMCSLRNSFRMDVFKQRYTLRLRALSWISVCYDLPYAYHVMKSTMNETANEDNQELRLGLNRSFSFFSKL</sequence>
<reference evidence="1 2" key="2">
    <citation type="submission" date="2018-11" db="EMBL/GenBank/DDBJ databases">
        <authorList>
            <consortium name="Pathogen Informatics"/>
        </authorList>
    </citation>
    <scope>NUCLEOTIDE SEQUENCE [LARGE SCALE GENOMIC DNA]</scope>
</reference>